<feature type="region of interest" description="Disordered" evidence="1">
    <location>
        <begin position="1"/>
        <end position="133"/>
    </location>
</feature>
<dbReference type="GeneID" id="39591982"/>
<name>A0A427XUQ6_9TREE</name>
<gene>
    <name evidence="2" type="ORF">EHS24_007439</name>
</gene>
<evidence type="ECO:0000256" key="1">
    <source>
        <dbReference type="SAM" id="MobiDB-lite"/>
    </source>
</evidence>
<accession>A0A427XUQ6</accession>
<organism evidence="2 3">
    <name type="scientific">Apiotrichum porosum</name>
    <dbReference type="NCBI Taxonomy" id="105984"/>
    <lineage>
        <taxon>Eukaryota</taxon>
        <taxon>Fungi</taxon>
        <taxon>Dikarya</taxon>
        <taxon>Basidiomycota</taxon>
        <taxon>Agaricomycotina</taxon>
        <taxon>Tremellomycetes</taxon>
        <taxon>Trichosporonales</taxon>
        <taxon>Trichosporonaceae</taxon>
        <taxon>Apiotrichum</taxon>
    </lineage>
</organism>
<comment type="caution">
    <text evidence="2">The sequence shown here is derived from an EMBL/GenBank/DDBJ whole genome shotgun (WGS) entry which is preliminary data.</text>
</comment>
<proteinExistence type="predicted"/>
<evidence type="ECO:0000313" key="3">
    <source>
        <dbReference type="Proteomes" id="UP000279236"/>
    </source>
</evidence>
<feature type="compositionally biased region" description="Polar residues" evidence="1">
    <location>
        <begin position="171"/>
        <end position="183"/>
    </location>
</feature>
<dbReference type="RefSeq" id="XP_028476697.1">
    <property type="nucleotide sequence ID" value="XM_028622804.1"/>
</dbReference>
<evidence type="ECO:0000313" key="2">
    <source>
        <dbReference type="EMBL" id="RSH82465.1"/>
    </source>
</evidence>
<dbReference type="Proteomes" id="UP000279236">
    <property type="component" value="Unassembled WGS sequence"/>
</dbReference>
<reference evidence="2 3" key="1">
    <citation type="submission" date="2018-11" db="EMBL/GenBank/DDBJ databases">
        <title>Genome sequence of Apiotrichum porosum DSM 27194.</title>
        <authorList>
            <person name="Aliyu H."/>
            <person name="Gorte O."/>
            <person name="Ochsenreither K."/>
        </authorList>
    </citation>
    <scope>NUCLEOTIDE SEQUENCE [LARGE SCALE GENOMIC DNA]</scope>
    <source>
        <strain evidence="2 3">DSM 27194</strain>
    </source>
</reference>
<feature type="compositionally biased region" description="Low complexity" evidence="1">
    <location>
        <begin position="1"/>
        <end position="74"/>
    </location>
</feature>
<sequence length="305" mass="31835">MDDDTSPSSHPTTTSPPGSSVDPVPRNSSSSSTDPLLSPPQAVRPPSVHSSRSSLRIPADSALVADSAADSVPDLLPPSAPSKRRTNRHSLPMRSYPHNSVNVSGSGGVPGARSDLALSSGGTHTATATAPSRHVSISAPLSSAPITPASAYAYAYSTSNLDSYHEHDRSGYSSATTDPNASRVSLHPEPLRACREAHARVYARRQKAAMASSLSLATSQHAGSTGSAHNGGIGGGAGWFSPSSVHLPTVDAAGGRDGLATNVMDILDETDLSTGEKDPKMARFRRKMWKGKEPKVVKWFLRPFA</sequence>
<dbReference type="AlphaFoldDB" id="A0A427XUQ6"/>
<dbReference type="EMBL" id="RSCE01000005">
    <property type="protein sequence ID" value="RSH82465.1"/>
    <property type="molecule type" value="Genomic_DNA"/>
</dbReference>
<keyword evidence="3" id="KW-1185">Reference proteome</keyword>
<protein>
    <submittedName>
        <fullName evidence="2">Uncharacterized protein</fullName>
    </submittedName>
</protein>
<feature type="region of interest" description="Disordered" evidence="1">
    <location>
        <begin position="165"/>
        <end position="185"/>
    </location>
</feature>